<dbReference type="SUPFAM" id="SSF55073">
    <property type="entry name" value="Nucleotide cyclase"/>
    <property type="match status" value="1"/>
</dbReference>
<dbReference type="SMART" id="SM00052">
    <property type="entry name" value="EAL"/>
    <property type="match status" value="1"/>
</dbReference>
<proteinExistence type="predicted"/>
<protein>
    <submittedName>
        <fullName evidence="4">Diguanylate cyclase (GGDEF)-like protein</fullName>
    </submittedName>
</protein>
<evidence type="ECO:0000313" key="4">
    <source>
        <dbReference type="EMBL" id="TQJ09049.1"/>
    </source>
</evidence>
<dbReference type="CDD" id="cd01949">
    <property type="entry name" value="GGDEF"/>
    <property type="match status" value="1"/>
</dbReference>
<feature type="domain" description="GGDEF" evidence="3">
    <location>
        <begin position="367"/>
        <end position="510"/>
    </location>
</feature>
<feature type="transmembrane region" description="Helical" evidence="1">
    <location>
        <begin position="41"/>
        <end position="60"/>
    </location>
</feature>
<feature type="transmembrane region" description="Helical" evidence="1">
    <location>
        <begin position="15"/>
        <end position="34"/>
    </location>
</feature>
<dbReference type="PROSITE" id="PS50883">
    <property type="entry name" value="EAL"/>
    <property type="match status" value="1"/>
</dbReference>
<dbReference type="CDD" id="cd01948">
    <property type="entry name" value="EAL"/>
    <property type="match status" value="1"/>
</dbReference>
<evidence type="ECO:0000259" key="2">
    <source>
        <dbReference type="PROSITE" id="PS50883"/>
    </source>
</evidence>
<evidence type="ECO:0000259" key="3">
    <source>
        <dbReference type="PROSITE" id="PS50887"/>
    </source>
</evidence>
<dbReference type="PANTHER" id="PTHR44757:SF2">
    <property type="entry name" value="BIOFILM ARCHITECTURE MAINTENANCE PROTEIN MBAA"/>
    <property type="match status" value="1"/>
</dbReference>
<organism evidence="4 5">
    <name type="scientific">Lapillicoccus jejuensis</name>
    <dbReference type="NCBI Taxonomy" id="402171"/>
    <lineage>
        <taxon>Bacteria</taxon>
        <taxon>Bacillati</taxon>
        <taxon>Actinomycetota</taxon>
        <taxon>Actinomycetes</taxon>
        <taxon>Micrococcales</taxon>
        <taxon>Intrasporangiaceae</taxon>
        <taxon>Lapillicoccus</taxon>
    </lineage>
</organism>
<dbReference type="InterPro" id="IPR000160">
    <property type="entry name" value="GGDEF_dom"/>
</dbReference>
<dbReference type="InterPro" id="IPR035919">
    <property type="entry name" value="EAL_sf"/>
</dbReference>
<feature type="transmembrane region" description="Helical" evidence="1">
    <location>
        <begin position="294"/>
        <end position="314"/>
    </location>
</feature>
<gene>
    <name evidence="4" type="ORF">FB458_2153</name>
</gene>
<dbReference type="EMBL" id="VFMN01000001">
    <property type="protein sequence ID" value="TQJ09049.1"/>
    <property type="molecule type" value="Genomic_DNA"/>
</dbReference>
<feature type="transmembrane region" description="Helical" evidence="1">
    <location>
        <begin position="268"/>
        <end position="288"/>
    </location>
</feature>
<dbReference type="Gene3D" id="3.30.70.270">
    <property type="match status" value="1"/>
</dbReference>
<dbReference type="Gene3D" id="3.20.20.450">
    <property type="entry name" value="EAL domain"/>
    <property type="match status" value="1"/>
</dbReference>
<dbReference type="PANTHER" id="PTHR44757">
    <property type="entry name" value="DIGUANYLATE CYCLASE DGCP"/>
    <property type="match status" value="1"/>
</dbReference>
<dbReference type="Proteomes" id="UP000317893">
    <property type="component" value="Unassembled WGS sequence"/>
</dbReference>
<accession>A0A542E1A3</accession>
<feature type="transmembrane region" description="Helical" evidence="1">
    <location>
        <begin position="166"/>
        <end position="187"/>
    </location>
</feature>
<dbReference type="Pfam" id="PF00990">
    <property type="entry name" value="GGDEF"/>
    <property type="match status" value="1"/>
</dbReference>
<reference evidence="4 5" key="1">
    <citation type="submission" date="2019-06" db="EMBL/GenBank/DDBJ databases">
        <title>Sequencing the genomes of 1000 actinobacteria strains.</title>
        <authorList>
            <person name="Klenk H.-P."/>
        </authorList>
    </citation>
    <scope>NUCLEOTIDE SEQUENCE [LARGE SCALE GENOMIC DNA]</scope>
    <source>
        <strain evidence="4 5">DSM 18607</strain>
    </source>
</reference>
<sequence>MAPRSGSSTDTVPTAAWRAYAAVGTALVGTYALLPLGLVRDVLYLVLGLGCVTGIVVGVLRHRPQGRSPWWWFAAGQLVWTAGDSTFNWLNDVLGVSPYPSVADAFYLAAYPLLAVGVVRLVRVRRPRAALESALDAAVVTVALGLLAWVLLAAPTAGSDAPLFEQAVGVAYPAGDILVLAGIAWLVTSMPRPLPSYRLLVAAVLVLVVGDVAFTLGSYGLFDDPRRLLDLTWLSSYVLWGTATLHPSMARLSSRSDAPAPSMSARRIVVLGASVLVPPALLAFEAVRDGDFDIWAFVASSTAMFVLVVLRLTLAIRAASRAIRVGEDLSDHLAHQAAHDSLTRLTSRARALELLDTALQRSAGQGTGVAVLFVDLDHFKRVNDLHGHAVGDHVLQVVAERMRAAVRPHDVVGRLGGDEFIVVVETVAGPDLGLSTAAHLLAAIGEDVVLPGSGQVLSVGASVGLALSRAGDGEPSGAGVVGAARLLHEADTAAYRAKAAGRGTVEVFDEVLRRHLAERQELEAALDHALAAGELVLHYQPVLAAVSGSLSGYEALVRWQRPGHGLVGPDAFVPFAEQSGAITRIGAWVLREACHQLVEWTRAQPTTYGALRVAVNVSGRHLQDAVLLDDVRTALESSGLEPDRLVVEVTETVLVDVHEVGERLAAVRALGVRLSIDDFGTGYTSFGQLATLPADELKIDRSLVTAATPGRTDLLRLMVHAAHAFGLVVVAEGIEDADQLDLVRGVGCDLVQGYLLGRPAPADPLPWAPPRVVAGLGVEEVEKERGDVVLRVGSLP</sequence>
<keyword evidence="5" id="KW-1185">Reference proteome</keyword>
<evidence type="ECO:0000256" key="1">
    <source>
        <dbReference type="SAM" id="Phobius"/>
    </source>
</evidence>
<dbReference type="InterPro" id="IPR029787">
    <property type="entry name" value="Nucleotide_cyclase"/>
</dbReference>
<dbReference type="RefSeq" id="WP_141848479.1">
    <property type="nucleotide sequence ID" value="NZ_BAAAPR010000005.1"/>
</dbReference>
<dbReference type="PROSITE" id="PS50887">
    <property type="entry name" value="GGDEF"/>
    <property type="match status" value="1"/>
</dbReference>
<dbReference type="NCBIfam" id="TIGR00254">
    <property type="entry name" value="GGDEF"/>
    <property type="match status" value="1"/>
</dbReference>
<feature type="transmembrane region" description="Helical" evidence="1">
    <location>
        <begin position="134"/>
        <end position="154"/>
    </location>
</feature>
<feature type="transmembrane region" description="Helical" evidence="1">
    <location>
        <begin position="105"/>
        <end position="122"/>
    </location>
</feature>
<dbReference type="InterPro" id="IPR043128">
    <property type="entry name" value="Rev_trsase/Diguanyl_cyclase"/>
</dbReference>
<feature type="transmembrane region" description="Helical" evidence="1">
    <location>
        <begin position="199"/>
        <end position="222"/>
    </location>
</feature>
<keyword evidence="1" id="KW-0812">Transmembrane</keyword>
<dbReference type="SMART" id="SM00267">
    <property type="entry name" value="GGDEF"/>
    <property type="match status" value="1"/>
</dbReference>
<keyword evidence="1" id="KW-1133">Transmembrane helix</keyword>
<dbReference type="InterPro" id="IPR001633">
    <property type="entry name" value="EAL_dom"/>
</dbReference>
<dbReference type="Pfam" id="PF00563">
    <property type="entry name" value="EAL"/>
    <property type="match status" value="1"/>
</dbReference>
<name>A0A542E1A3_9MICO</name>
<dbReference type="OrthoDB" id="23692at2"/>
<comment type="caution">
    <text evidence="4">The sequence shown here is derived from an EMBL/GenBank/DDBJ whole genome shotgun (WGS) entry which is preliminary data.</text>
</comment>
<dbReference type="SUPFAM" id="SSF141868">
    <property type="entry name" value="EAL domain-like"/>
    <property type="match status" value="1"/>
</dbReference>
<dbReference type="InterPro" id="IPR052155">
    <property type="entry name" value="Biofilm_reg_signaling"/>
</dbReference>
<keyword evidence="1" id="KW-0472">Membrane</keyword>
<evidence type="ECO:0000313" key="5">
    <source>
        <dbReference type="Proteomes" id="UP000317893"/>
    </source>
</evidence>
<dbReference type="AlphaFoldDB" id="A0A542E1A3"/>
<feature type="domain" description="EAL" evidence="2">
    <location>
        <begin position="519"/>
        <end position="773"/>
    </location>
</feature>